<feature type="region of interest" description="Disordered" evidence="1">
    <location>
        <begin position="256"/>
        <end position="336"/>
    </location>
</feature>
<dbReference type="Pfam" id="PF14200">
    <property type="entry name" value="RicinB_lectin_2"/>
    <property type="match status" value="1"/>
</dbReference>
<dbReference type="SUPFAM" id="SSF50370">
    <property type="entry name" value="Ricin B-like lectins"/>
    <property type="match status" value="1"/>
</dbReference>
<reference evidence="4" key="1">
    <citation type="submission" date="2022-10" db="EMBL/GenBank/DDBJ databases">
        <title>The complete genomes of actinobacterial strains from the NBC collection.</title>
        <authorList>
            <person name="Joergensen T.S."/>
            <person name="Alvarez Arevalo M."/>
            <person name="Sterndorff E.B."/>
            <person name="Faurdal D."/>
            <person name="Vuksanovic O."/>
            <person name="Mourched A.-S."/>
            <person name="Charusanti P."/>
            <person name="Shaw S."/>
            <person name="Blin K."/>
            <person name="Weber T."/>
        </authorList>
    </citation>
    <scope>NUCLEOTIDE SEQUENCE</scope>
    <source>
        <strain evidence="4">NBC_00686</strain>
    </source>
</reference>
<evidence type="ECO:0000256" key="2">
    <source>
        <dbReference type="SAM" id="Phobius"/>
    </source>
</evidence>
<keyword evidence="2" id="KW-0812">Transmembrane</keyword>
<keyword evidence="5" id="KW-1185">Reference proteome</keyword>
<accession>A0ABZ1WWX5</accession>
<keyword evidence="2" id="KW-1133">Transmembrane helix</keyword>
<dbReference type="Proteomes" id="UP001432168">
    <property type="component" value="Chromosome"/>
</dbReference>
<evidence type="ECO:0000259" key="3">
    <source>
        <dbReference type="Pfam" id="PF14200"/>
    </source>
</evidence>
<keyword evidence="2" id="KW-0472">Membrane</keyword>
<dbReference type="PROSITE" id="PS50231">
    <property type="entry name" value="RICIN_B_LECTIN"/>
    <property type="match status" value="1"/>
</dbReference>
<dbReference type="Gene3D" id="2.80.10.50">
    <property type="match status" value="1"/>
</dbReference>
<organism evidence="4 5">
    <name type="scientific">Streptomyces pseudovenezuelae</name>
    <dbReference type="NCBI Taxonomy" id="67350"/>
    <lineage>
        <taxon>Bacteria</taxon>
        <taxon>Bacillati</taxon>
        <taxon>Actinomycetota</taxon>
        <taxon>Actinomycetes</taxon>
        <taxon>Kitasatosporales</taxon>
        <taxon>Streptomycetaceae</taxon>
        <taxon>Streptomyces</taxon>
        <taxon>Streptomyces aurantiacus group</taxon>
    </lineage>
</organism>
<feature type="compositionally biased region" description="Pro residues" evidence="1">
    <location>
        <begin position="327"/>
        <end position="336"/>
    </location>
</feature>
<evidence type="ECO:0000313" key="4">
    <source>
        <dbReference type="EMBL" id="WUT43860.1"/>
    </source>
</evidence>
<feature type="compositionally biased region" description="Low complexity" evidence="1">
    <location>
        <begin position="264"/>
        <end position="282"/>
    </location>
</feature>
<feature type="domain" description="Ricin B lectin" evidence="3">
    <location>
        <begin position="408"/>
        <end position="472"/>
    </location>
</feature>
<name>A0ABZ1WWX5_9ACTN</name>
<dbReference type="EMBL" id="CP109011">
    <property type="protein sequence ID" value="WUT43860.1"/>
    <property type="molecule type" value="Genomic_DNA"/>
</dbReference>
<feature type="region of interest" description="Disordered" evidence="1">
    <location>
        <begin position="369"/>
        <end position="393"/>
    </location>
</feature>
<dbReference type="CDD" id="cd00161">
    <property type="entry name" value="beta-trefoil_Ricin-like"/>
    <property type="match status" value="1"/>
</dbReference>
<evidence type="ECO:0000313" key="5">
    <source>
        <dbReference type="Proteomes" id="UP001432168"/>
    </source>
</evidence>
<dbReference type="InterPro" id="IPR035992">
    <property type="entry name" value="Ricin_B-like_lectins"/>
</dbReference>
<feature type="compositionally biased region" description="Low complexity" evidence="1">
    <location>
        <begin position="289"/>
        <end position="303"/>
    </location>
</feature>
<dbReference type="RefSeq" id="WP_329264211.1">
    <property type="nucleotide sequence ID" value="NZ_CP109011.1"/>
</dbReference>
<feature type="transmembrane region" description="Helical" evidence="2">
    <location>
        <begin position="343"/>
        <end position="364"/>
    </location>
</feature>
<protein>
    <recommendedName>
        <fullName evidence="3">Ricin B lectin domain-containing protein</fullName>
    </recommendedName>
</protein>
<proteinExistence type="predicted"/>
<evidence type="ECO:0000256" key="1">
    <source>
        <dbReference type="SAM" id="MobiDB-lite"/>
    </source>
</evidence>
<gene>
    <name evidence="4" type="ORF">OG929_16790</name>
</gene>
<dbReference type="InterPro" id="IPR000772">
    <property type="entry name" value="Ricin_B_lectin"/>
</dbReference>
<sequence>MTALLGGDETMMSEHTPQQALDDPATGFQAQDIAAVHAYAGAFCGRPGPAADLAAAVLAGRPGPAARTDLLADVRRTAFGWLRDERAGLLRPGFRDWARRAGERFGTTDTLRLVEHDALLLRAFGELADQSRAALWLCLAEGEPAFAARVLSTSEDFAVSLAESARSRLADTFLRLRAEHTADARCVHYGGMLGAIARGTHRETPADLEQHLETCEFCAHDIALLRTLTSGGAPELRPLLVDRLLVWGGPDYRAARPGVRKARPAAAERASRSGPGRWAGVRLRGRGARAGSVAPAGSGAGASRADRSAPDGPAALDSPVTAGFPGAPDPPAAPLPPGPRRPVLAIAVAVVVTAAATAVALSLLSGVGRSERPTGSYGPPPAGPQRSPSASAGAGTVLATVALKGAAEPGRCVGAAAGESPDNIPAPAVCDGSAGQRWRVVDLGGGAVALQHVASTFCLDIAGYRAVGDPMQLRPCAYTQGTAAPYPEDQAFLLKAHQDRTFGLVCQDNPAITVGITNGEVRMLSSATAGSAVRFALDDALAAALGD</sequence>